<sequence length="112" mass="12646">MVLIFGGDGVKWCDCCEIAEMEALVEALNAALTLNLKGVAFLCDDLILYLYVSCYLFHIHIHIHIYIYIYVCIGIVLDHHTQFTGAETIGDLEVSGSLLNQLDILQTKFVHW</sequence>
<proteinExistence type="predicted"/>
<dbReference type="EMBL" id="GHES01032701">
    <property type="protein sequence ID" value="MPA63260.1"/>
    <property type="molecule type" value="Transcribed_RNA"/>
</dbReference>
<reference evidence="1" key="1">
    <citation type="submission" date="2019-08" db="EMBL/GenBank/DDBJ databases">
        <title>Reference gene set and small RNA set construction with multiple tissues from Davidia involucrata Baill.</title>
        <authorList>
            <person name="Yang H."/>
            <person name="Zhou C."/>
            <person name="Li G."/>
            <person name="Wang J."/>
            <person name="Gao P."/>
            <person name="Wang M."/>
            <person name="Wang R."/>
            <person name="Zhao Y."/>
        </authorList>
    </citation>
    <scope>NUCLEOTIDE SEQUENCE</scope>
    <source>
        <tissue evidence="1">Mixed with DoveR01_LX</tissue>
    </source>
</reference>
<accession>A0A5B7B2T3</accession>
<name>A0A5B7B2T3_DAVIN</name>
<protein>
    <submittedName>
        <fullName evidence="1">Uncharacterized protein</fullName>
    </submittedName>
</protein>
<evidence type="ECO:0000313" key="1">
    <source>
        <dbReference type="EMBL" id="MPA63260.1"/>
    </source>
</evidence>
<dbReference type="AlphaFoldDB" id="A0A5B7B2T3"/>
<gene>
    <name evidence="1" type="ORF">Din_032701</name>
</gene>
<organism evidence="1">
    <name type="scientific">Davidia involucrata</name>
    <name type="common">Dove tree</name>
    <dbReference type="NCBI Taxonomy" id="16924"/>
    <lineage>
        <taxon>Eukaryota</taxon>
        <taxon>Viridiplantae</taxon>
        <taxon>Streptophyta</taxon>
        <taxon>Embryophyta</taxon>
        <taxon>Tracheophyta</taxon>
        <taxon>Spermatophyta</taxon>
        <taxon>Magnoliopsida</taxon>
        <taxon>eudicotyledons</taxon>
        <taxon>Gunneridae</taxon>
        <taxon>Pentapetalae</taxon>
        <taxon>asterids</taxon>
        <taxon>Cornales</taxon>
        <taxon>Nyssaceae</taxon>
        <taxon>Davidia</taxon>
    </lineage>
</organism>